<evidence type="ECO:0000313" key="3">
    <source>
        <dbReference type="EMBL" id="HBA4248448.1"/>
    </source>
</evidence>
<dbReference type="InterPro" id="IPR032750">
    <property type="entry name" value="TnsD_C"/>
</dbReference>
<sequence>MRLPSTLPDETLYSRLVRSLTFIGLPRSMFLTTMFGNDRASIHPWLTSNLSILAENSGEDAQILFREQTLFPLFSFFLPHYCKRIYCDALALHSASRACQLTNFREYERITLKYCPMCARENMEMYGVTYWHLGHQIPGIEACYLHKIWLYHIPMPPRPHIQVELLPSLESHDRHCNFQAYAFANYSVSKLKAITKGEAEFTDYFRGFKNIGYITDAGRVRRKSIATALYRLASQITEMNNGLLPKSDDDYSYFSNLLKGKSDQHPFKHLLIGFFLEHVDLFCKGKIAELEYKKPDSSASSDKCKKLLSQGLSMAEASRRTGKSRCFIKALAIRSNISLNLRPRKITVSVKENILLLAQKGFHRKEIARRWGVSVGSVETLISSVPGLVNYRKAARIESKCRRHKIRIIRWLSEHPQAIRQQCRKECGAAFFWLYRHKPTWIENILPVATSPVQHRKVKHKL</sequence>
<accession>A0A8H9VRK6</accession>
<evidence type="ECO:0000259" key="1">
    <source>
        <dbReference type="Pfam" id="PF06527"/>
    </source>
</evidence>
<gene>
    <name evidence="3" type="ORF">J5U05_003643</name>
</gene>
<name>A0A8H9VRK6_ECOLX</name>
<organism evidence="3">
    <name type="scientific">Escherichia coli</name>
    <dbReference type="NCBI Taxonomy" id="562"/>
    <lineage>
        <taxon>Bacteria</taxon>
        <taxon>Pseudomonadati</taxon>
        <taxon>Pseudomonadota</taxon>
        <taxon>Gammaproteobacteria</taxon>
        <taxon>Enterobacterales</taxon>
        <taxon>Enterobacteriaceae</taxon>
        <taxon>Escherichia</taxon>
    </lineage>
</organism>
<feature type="domain" description="TniQ" evidence="1">
    <location>
        <begin position="4"/>
        <end position="149"/>
    </location>
</feature>
<dbReference type="Pfam" id="PF15978">
    <property type="entry name" value="TnsD"/>
    <property type="match status" value="1"/>
</dbReference>
<dbReference type="Pfam" id="PF06527">
    <property type="entry name" value="TniQ"/>
    <property type="match status" value="1"/>
</dbReference>
<reference evidence="3" key="1">
    <citation type="journal article" date="2018" name="Genome Biol.">
        <title>SKESA: strategic k-mer extension for scrupulous assemblies.</title>
        <authorList>
            <person name="Souvorov A."/>
            <person name="Agarwala R."/>
            <person name="Lipman D.J."/>
        </authorList>
    </citation>
    <scope>NUCLEOTIDE SEQUENCE</scope>
    <source>
        <strain evidence="3">ST-87-5</strain>
    </source>
</reference>
<reference evidence="3" key="2">
    <citation type="submission" date="2021-03" db="EMBL/GenBank/DDBJ databases">
        <authorList>
            <consortium name="NCBI Pathogen Detection Project"/>
        </authorList>
    </citation>
    <scope>NUCLEOTIDE SEQUENCE</scope>
    <source>
        <strain evidence="3">ST-87-5</strain>
    </source>
</reference>
<dbReference type="EMBL" id="DADRWU010000039">
    <property type="protein sequence ID" value="HBA4248448.1"/>
    <property type="molecule type" value="Genomic_DNA"/>
</dbReference>
<protein>
    <submittedName>
        <fullName evidence="3">Transposase</fullName>
    </submittedName>
</protein>
<feature type="domain" description="Transposon Tn7 transposition protein TnsD C-terminal" evidence="2">
    <location>
        <begin position="204"/>
        <end position="448"/>
    </location>
</feature>
<dbReference type="InterPro" id="IPR009492">
    <property type="entry name" value="TniQ"/>
</dbReference>
<proteinExistence type="predicted"/>
<dbReference type="AlphaFoldDB" id="A0A8H9VRK6"/>
<comment type="caution">
    <text evidence="3">The sequence shown here is derived from an EMBL/GenBank/DDBJ whole genome shotgun (WGS) entry which is preliminary data.</text>
</comment>
<evidence type="ECO:0000259" key="2">
    <source>
        <dbReference type="Pfam" id="PF15978"/>
    </source>
</evidence>
<dbReference type="RefSeq" id="WP_001395486.1">
    <property type="nucleotide sequence ID" value="NZ_CABVNE010000030.1"/>
</dbReference>
<dbReference type="Proteomes" id="UP000871786">
    <property type="component" value="Unassembled WGS sequence"/>
</dbReference>